<dbReference type="AlphaFoldDB" id="A0A139IGQ7"/>
<dbReference type="PANTHER" id="PTHR11958">
    <property type="entry name" value="SODIUM/DICARBOXYLATE SYMPORTER-RELATED"/>
    <property type="match status" value="1"/>
</dbReference>
<dbReference type="GO" id="GO:0005886">
    <property type="term" value="C:plasma membrane"/>
    <property type="evidence" value="ECO:0007669"/>
    <property type="project" value="TreeGrafter"/>
</dbReference>
<keyword evidence="9" id="KW-1185">Reference proteome</keyword>
<organism evidence="8 9">
    <name type="scientific">Pseudocercospora musae</name>
    <dbReference type="NCBI Taxonomy" id="113226"/>
    <lineage>
        <taxon>Eukaryota</taxon>
        <taxon>Fungi</taxon>
        <taxon>Dikarya</taxon>
        <taxon>Ascomycota</taxon>
        <taxon>Pezizomycotina</taxon>
        <taxon>Dothideomycetes</taxon>
        <taxon>Dothideomycetidae</taxon>
        <taxon>Mycosphaerellales</taxon>
        <taxon>Mycosphaerellaceae</taxon>
        <taxon>Pseudocercospora</taxon>
    </lineage>
</organism>
<feature type="transmembrane region" description="Helical" evidence="6">
    <location>
        <begin position="55"/>
        <end position="74"/>
    </location>
</feature>
<dbReference type="InterPro" id="IPR050746">
    <property type="entry name" value="DAACS"/>
</dbReference>
<keyword evidence="6" id="KW-0769">Symport</keyword>
<evidence type="ECO:0000256" key="4">
    <source>
        <dbReference type="ARBA" id="ARBA00022989"/>
    </source>
</evidence>
<dbReference type="Pfam" id="PF00375">
    <property type="entry name" value="SDF"/>
    <property type="match status" value="1"/>
</dbReference>
<feature type="transmembrane region" description="Helical" evidence="6">
    <location>
        <begin position="244"/>
        <end position="267"/>
    </location>
</feature>
<keyword evidence="3 6" id="KW-0812">Transmembrane</keyword>
<evidence type="ECO:0000256" key="2">
    <source>
        <dbReference type="ARBA" id="ARBA00022448"/>
    </source>
</evidence>
<evidence type="ECO:0000256" key="3">
    <source>
        <dbReference type="ARBA" id="ARBA00022692"/>
    </source>
</evidence>
<dbReference type="SUPFAM" id="SSF118215">
    <property type="entry name" value="Proton glutamate symport protein"/>
    <property type="match status" value="1"/>
</dbReference>
<dbReference type="OrthoDB" id="5877963at2759"/>
<evidence type="ECO:0000256" key="5">
    <source>
        <dbReference type="ARBA" id="ARBA00023136"/>
    </source>
</evidence>
<keyword evidence="5 6" id="KW-0472">Membrane</keyword>
<dbReference type="Proteomes" id="UP000073492">
    <property type="component" value="Unassembled WGS sequence"/>
</dbReference>
<evidence type="ECO:0000256" key="7">
    <source>
        <dbReference type="SAM" id="MobiDB-lite"/>
    </source>
</evidence>
<evidence type="ECO:0000256" key="1">
    <source>
        <dbReference type="ARBA" id="ARBA00004141"/>
    </source>
</evidence>
<keyword evidence="2 6" id="KW-0813">Transport</keyword>
<feature type="transmembrane region" description="Helical" evidence="6">
    <location>
        <begin position="201"/>
        <end position="224"/>
    </location>
</feature>
<sequence length="493" mass="53091">MAKVADEHNYEKKSMAEEGVTREASPNTGANDTDLDIPKGTLAQRTWRTLKTPGSALQIVIAALIAIAIGLAVSATVDDIPEAAPAILEIPGSLWLRALRATVLPLIITAIILAVQNLKDMTSNGSKLAKWTISYYVLTTILAVVHSQILVDLVWTNLMVTANPDTLGITPETQETIDEQSGNQAHDIVVEVAESFIPRNIVQALAEDQLLAVLVSAVVVGCLIKGPEQKSSLLRAIKEVDRIVFVIIEFLIKLAPIGVFFLILSNLLTLDVADIGQNLGVLIGASVAGMFIHLFIMLPILFVAFTRQNPYTWWMKHSPAWITAWGSASSAATLPVTMRCLEKNKIPKNVYKFTAPLGALINMDGTAIYFPVVVVFLAVTQGQTLNAGDYTLIVLLSVLSSIATTPIPSSSLVLTIMIAGSVGIPITGMYAVVVAIDWFIDRFRTALNVSSDIFAARILTKVTGITDEDVGAMGEERRALERIQDEASPAAAR</sequence>
<dbReference type="PANTHER" id="PTHR11958:SF63">
    <property type="entry name" value="AMINO ACID TRANSPORTER"/>
    <property type="match status" value="1"/>
</dbReference>
<dbReference type="EMBL" id="LFZO01000099">
    <property type="protein sequence ID" value="KXT13923.1"/>
    <property type="molecule type" value="Genomic_DNA"/>
</dbReference>
<comment type="caution">
    <text evidence="8">The sequence shown here is derived from an EMBL/GenBank/DDBJ whole genome shotgun (WGS) entry which is preliminary data.</text>
</comment>
<dbReference type="PRINTS" id="PR00173">
    <property type="entry name" value="EDTRNSPORT"/>
</dbReference>
<feature type="transmembrane region" description="Helical" evidence="6">
    <location>
        <begin position="279"/>
        <end position="306"/>
    </location>
</feature>
<evidence type="ECO:0000313" key="8">
    <source>
        <dbReference type="EMBL" id="KXT13923.1"/>
    </source>
</evidence>
<name>A0A139IGQ7_9PEZI</name>
<dbReference type="STRING" id="113226.A0A139IGQ7"/>
<keyword evidence="4 6" id="KW-1133">Transmembrane helix</keyword>
<feature type="region of interest" description="Disordered" evidence="7">
    <location>
        <begin position="1"/>
        <end position="36"/>
    </location>
</feature>
<feature type="transmembrane region" description="Helical" evidence="6">
    <location>
        <begin position="357"/>
        <end position="378"/>
    </location>
</feature>
<comment type="similarity">
    <text evidence="6">Belongs to the dicarboxylate/amino acid:cation symporter (DAACS) (TC 2.A.23) family.</text>
</comment>
<feature type="compositionally biased region" description="Basic and acidic residues" evidence="7">
    <location>
        <begin position="1"/>
        <end position="21"/>
    </location>
</feature>
<dbReference type="InterPro" id="IPR001991">
    <property type="entry name" value="Na-dicarboxylate_symporter"/>
</dbReference>
<dbReference type="InterPro" id="IPR036458">
    <property type="entry name" value="Na:dicarbo_symporter_sf"/>
</dbReference>
<evidence type="ECO:0000313" key="9">
    <source>
        <dbReference type="Proteomes" id="UP000073492"/>
    </source>
</evidence>
<reference evidence="8 9" key="1">
    <citation type="submission" date="2015-07" db="EMBL/GenBank/DDBJ databases">
        <title>Comparative genomics of the Sigatoka disease complex on banana suggests a link between parallel evolutionary changes in Pseudocercospora fijiensis and Pseudocercospora eumusae and increased virulence on the banana host.</title>
        <authorList>
            <person name="Chang T.-C."/>
            <person name="Salvucci A."/>
            <person name="Crous P.W."/>
            <person name="Stergiopoulos I."/>
        </authorList>
    </citation>
    <scope>NUCLEOTIDE SEQUENCE [LARGE SCALE GENOMIC DNA]</scope>
    <source>
        <strain evidence="8 9">CBS 116634</strain>
    </source>
</reference>
<dbReference type="GO" id="GO:0005313">
    <property type="term" value="F:L-glutamate transmembrane transporter activity"/>
    <property type="evidence" value="ECO:0007669"/>
    <property type="project" value="TreeGrafter"/>
</dbReference>
<gene>
    <name evidence="8" type="ORF">AC579_2366</name>
</gene>
<accession>A0A139IGQ7</accession>
<protein>
    <recommendedName>
        <fullName evidence="6">Amino acid transporter</fullName>
    </recommendedName>
</protein>
<evidence type="ECO:0000256" key="6">
    <source>
        <dbReference type="RuleBase" id="RU361216"/>
    </source>
</evidence>
<feature type="transmembrane region" description="Helical" evidence="6">
    <location>
        <begin position="94"/>
        <end position="115"/>
    </location>
</feature>
<dbReference type="GO" id="GO:0015175">
    <property type="term" value="F:neutral L-amino acid transmembrane transporter activity"/>
    <property type="evidence" value="ECO:0007669"/>
    <property type="project" value="TreeGrafter"/>
</dbReference>
<dbReference type="Gene3D" id="1.10.3860.10">
    <property type="entry name" value="Sodium:dicarboxylate symporter"/>
    <property type="match status" value="1"/>
</dbReference>
<dbReference type="GO" id="GO:0015501">
    <property type="term" value="F:glutamate:sodium symporter activity"/>
    <property type="evidence" value="ECO:0007669"/>
    <property type="project" value="TreeGrafter"/>
</dbReference>
<feature type="transmembrane region" description="Helical" evidence="6">
    <location>
        <begin position="135"/>
        <end position="155"/>
    </location>
</feature>
<feature type="transmembrane region" description="Helical" evidence="6">
    <location>
        <begin position="413"/>
        <end position="440"/>
    </location>
</feature>
<proteinExistence type="inferred from homology"/>
<comment type="subcellular location">
    <subcellularLocation>
        <location evidence="1 6">Membrane</location>
        <topology evidence="1 6">Multi-pass membrane protein</topology>
    </subcellularLocation>
</comment>